<comment type="catalytic activity">
    <reaction evidence="5">
        <text>glucuronate acceptor + UDP-alpha-D-glucuronate = acceptor beta-D-glucuronoside + UDP + H(+)</text>
        <dbReference type="Rhea" id="RHEA:21032"/>
        <dbReference type="ChEBI" id="CHEBI:15378"/>
        <dbReference type="ChEBI" id="CHEBI:58052"/>
        <dbReference type="ChEBI" id="CHEBI:58223"/>
        <dbReference type="ChEBI" id="CHEBI:132367"/>
        <dbReference type="ChEBI" id="CHEBI:132368"/>
        <dbReference type="EC" id="2.4.1.17"/>
    </reaction>
</comment>
<gene>
    <name evidence="8" type="ORF">MENT_LOCUS60624</name>
</gene>
<reference evidence="8 9" key="1">
    <citation type="submission" date="2020-08" db="EMBL/GenBank/DDBJ databases">
        <authorList>
            <person name="Koutsovoulos G."/>
            <person name="Danchin GJ E."/>
        </authorList>
    </citation>
    <scope>NUCLEOTIDE SEQUENCE [LARGE SCALE GENOMIC DNA]</scope>
</reference>
<evidence type="ECO:0000313" key="9">
    <source>
        <dbReference type="Proteomes" id="UP000580250"/>
    </source>
</evidence>
<accession>A0A6V7Y5I5</accession>
<evidence type="ECO:0000256" key="3">
    <source>
        <dbReference type="ARBA" id="ARBA00022676"/>
    </source>
</evidence>
<dbReference type="OrthoDB" id="5902182at2759"/>
<comment type="similarity">
    <text evidence="1">Belongs to the UDP-glycosyltransferase family.</text>
</comment>
<dbReference type="Pfam" id="PF00201">
    <property type="entry name" value="UDPGT"/>
    <property type="match status" value="1"/>
</dbReference>
<dbReference type="SUPFAM" id="SSF53756">
    <property type="entry name" value="UDP-Glycosyltransferase/glycogen phosphorylase"/>
    <property type="match status" value="1"/>
</dbReference>
<keyword evidence="3" id="KW-0328">Glycosyltransferase</keyword>
<protein>
    <recommendedName>
        <fullName evidence="2">glucuronosyltransferase</fullName>
        <ecNumber evidence="2">2.4.1.17</ecNumber>
    </recommendedName>
</protein>
<dbReference type="EC" id="2.4.1.17" evidence="2"/>
<feature type="signal peptide" evidence="7">
    <location>
        <begin position="1"/>
        <end position="22"/>
    </location>
</feature>
<name>A0A6V7Y5I5_MELEN</name>
<evidence type="ECO:0000256" key="1">
    <source>
        <dbReference type="ARBA" id="ARBA00009995"/>
    </source>
</evidence>
<dbReference type="GO" id="GO:0015020">
    <property type="term" value="F:glucuronosyltransferase activity"/>
    <property type="evidence" value="ECO:0007669"/>
    <property type="project" value="UniProtKB-EC"/>
</dbReference>
<evidence type="ECO:0000313" key="8">
    <source>
        <dbReference type="EMBL" id="CAD2206731.1"/>
    </source>
</evidence>
<feature type="chain" id="PRO_5027653918" description="glucuronosyltransferase" evidence="7">
    <location>
        <begin position="23"/>
        <end position="585"/>
    </location>
</feature>
<dbReference type="PANTHER" id="PTHR48043:SF145">
    <property type="entry name" value="FI06409P-RELATED"/>
    <property type="match status" value="1"/>
</dbReference>
<dbReference type="Proteomes" id="UP000580250">
    <property type="component" value="Unassembled WGS sequence"/>
</dbReference>
<keyword evidence="4" id="KW-0808">Transferase</keyword>
<dbReference type="AlphaFoldDB" id="A0A6V7Y5I5"/>
<dbReference type="Gene3D" id="3.40.50.2000">
    <property type="entry name" value="Glycogen Phosphorylase B"/>
    <property type="match status" value="1"/>
</dbReference>
<feature type="region of interest" description="Disordered" evidence="6">
    <location>
        <begin position="458"/>
        <end position="499"/>
    </location>
</feature>
<evidence type="ECO:0000256" key="4">
    <source>
        <dbReference type="ARBA" id="ARBA00022679"/>
    </source>
</evidence>
<dbReference type="InterPro" id="IPR002213">
    <property type="entry name" value="UDP_glucos_trans"/>
</dbReference>
<dbReference type="EMBL" id="CAJEWN010003164">
    <property type="protein sequence ID" value="CAD2206731.1"/>
    <property type="molecule type" value="Genomic_DNA"/>
</dbReference>
<proteinExistence type="inferred from homology"/>
<organism evidence="8 9">
    <name type="scientific">Meloidogyne enterolobii</name>
    <name type="common">Root-knot nematode worm</name>
    <name type="synonym">Meloidogyne mayaguensis</name>
    <dbReference type="NCBI Taxonomy" id="390850"/>
    <lineage>
        <taxon>Eukaryota</taxon>
        <taxon>Metazoa</taxon>
        <taxon>Ecdysozoa</taxon>
        <taxon>Nematoda</taxon>
        <taxon>Chromadorea</taxon>
        <taxon>Rhabditida</taxon>
        <taxon>Tylenchina</taxon>
        <taxon>Tylenchomorpha</taxon>
        <taxon>Tylenchoidea</taxon>
        <taxon>Meloidogynidae</taxon>
        <taxon>Meloidogyninae</taxon>
        <taxon>Meloidogyne</taxon>
    </lineage>
</organism>
<dbReference type="PANTHER" id="PTHR48043">
    <property type="entry name" value="EG:EG0003.4 PROTEIN-RELATED"/>
    <property type="match status" value="1"/>
</dbReference>
<evidence type="ECO:0000256" key="7">
    <source>
        <dbReference type="SAM" id="SignalP"/>
    </source>
</evidence>
<evidence type="ECO:0000256" key="5">
    <source>
        <dbReference type="ARBA" id="ARBA00047475"/>
    </source>
</evidence>
<feature type="compositionally biased region" description="Basic residues" evidence="6">
    <location>
        <begin position="461"/>
        <end position="472"/>
    </location>
</feature>
<sequence>MLPYSILFQLGIASLLLPHANGMQSGSSNTTNKESEKRNALVIAPNFLEVHFKMNSVFANALTEKFFVHFLILNTKNDEIGDNFDYGIDLENFEEGTGNTYQVVNFPDDYPEKLNEGVKNLQNKFIKRGYEQSSQILKNEAFTVFKDLFENNRATLNYLKEAKFDLGVFDTWDTGALFILQAAGIKNVFGINNFQLNAYQFKYAGKEFPKNIPEIYSAQKGDNELSPTKERKREIAGQYAKSFQIFSTVHNDLNTWYARIDKSGETVQNLYSKIKGIFLNGHQLFDFPLGRNKPENVFYVGGIHLKEFKHEQESVVQNKQVIISIEYCKQIAQPETIIILEKLVEAFENVSNSEEIKLIYDCAAKGEDLKNLKQVLNLDNHVIKKIPEMQEELAKGNTLLLITNGSGYHVIEAFYENVPILTLPYIVDQFYVSEALKTTHEIEIENFAGKGAIIGGSSKHVNGRGKSPHFTRNKSPTKISLRGGHKSSGKQGEKRHIGKQKIKIDAPTLSFNLMLNQNIETIEKVLKEALFDASYKANVNKVHQYLRKTMNKDNRSNPKNIFLEKINEILHKSDGGSGNDLKSKL</sequence>
<evidence type="ECO:0000256" key="2">
    <source>
        <dbReference type="ARBA" id="ARBA00012544"/>
    </source>
</evidence>
<evidence type="ECO:0000256" key="6">
    <source>
        <dbReference type="SAM" id="MobiDB-lite"/>
    </source>
</evidence>
<comment type="caution">
    <text evidence="8">The sequence shown here is derived from an EMBL/GenBank/DDBJ whole genome shotgun (WGS) entry which is preliminary data.</text>
</comment>
<keyword evidence="7" id="KW-0732">Signal</keyword>
<dbReference type="InterPro" id="IPR050271">
    <property type="entry name" value="UDP-glycosyltransferase"/>
</dbReference>